<feature type="domain" description="SWIM-type" evidence="2">
    <location>
        <begin position="153"/>
        <end position="183"/>
    </location>
</feature>
<dbReference type="PROSITE" id="PS50966">
    <property type="entry name" value="ZF_SWIM"/>
    <property type="match status" value="1"/>
</dbReference>
<organism evidence="3 4">
    <name type="scientific">Paenibacillus monticola</name>
    <dbReference type="NCBI Taxonomy" id="2666075"/>
    <lineage>
        <taxon>Bacteria</taxon>
        <taxon>Bacillati</taxon>
        <taxon>Bacillota</taxon>
        <taxon>Bacilli</taxon>
        <taxon>Bacillales</taxon>
        <taxon>Paenibacillaceae</taxon>
        <taxon>Paenibacillus</taxon>
    </lineage>
</organism>
<dbReference type="AlphaFoldDB" id="A0A7X2L5A5"/>
<dbReference type="GO" id="GO:0008270">
    <property type="term" value="F:zinc ion binding"/>
    <property type="evidence" value="ECO:0007669"/>
    <property type="project" value="UniProtKB-KW"/>
</dbReference>
<reference evidence="3 4" key="1">
    <citation type="submission" date="2019-11" db="EMBL/GenBank/DDBJ databases">
        <title>Paenibacillus monticola sp. nov., a novel PGPR strain isolated from mountain sample in China.</title>
        <authorList>
            <person name="Zhao Q."/>
            <person name="Li H.-P."/>
            <person name="Zhang J.-L."/>
        </authorList>
    </citation>
    <scope>NUCLEOTIDE SEQUENCE [LARGE SCALE GENOMIC DNA]</scope>
    <source>
        <strain evidence="3 4">LC-T2</strain>
    </source>
</reference>
<evidence type="ECO:0000313" key="3">
    <source>
        <dbReference type="EMBL" id="MRN56286.1"/>
    </source>
</evidence>
<protein>
    <recommendedName>
        <fullName evidence="2">SWIM-type domain-containing protein</fullName>
    </recommendedName>
</protein>
<dbReference type="EMBL" id="WJXB01000013">
    <property type="protein sequence ID" value="MRN56286.1"/>
    <property type="molecule type" value="Genomic_DNA"/>
</dbReference>
<dbReference type="Pfam" id="PF04434">
    <property type="entry name" value="SWIM"/>
    <property type="match status" value="1"/>
</dbReference>
<accession>A0A7X2L5A5</accession>
<keyword evidence="1" id="KW-0862">Zinc</keyword>
<keyword evidence="1" id="KW-0863">Zinc-finger</keyword>
<dbReference type="InterPro" id="IPR007527">
    <property type="entry name" value="Znf_SWIM"/>
</dbReference>
<sequence length="259" mass="28552">MAFYNEFPEYVPVAQKKRNAEKAVEKLRKNNPAVAPVVITGRTITNTWWGKAWSQNLESYSDYVNRIARGRSYVRHGAVLDLQITPGKVTALVQGSTSKPYKIEITIDPLSPKTWDTLVKECAGKIDSLQELMTGQFPKGLSELFTVKGKGLFPAPKEIKLTCNCPDSAKMCKHVAAALYGVGARFDEDSALFFVLRGVKLEELISVSLMQKSQSMLTKSSSKGRGRRVMVDADLADVFGIEMGAVEAVDADKKGKKDK</sequence>
<name>A0A7X2L5A5_9BACL</name>
<dbReference type="PANTHER" id="PTHR38133">
    <property type="entry name" value="SLR1429 PROTEIN"/>
    <property type="match status" value="1"/>
</dbReference>
<keyword evidence="1" id="KW-0479">Metal-binding</keyword>
<evidence type="ECO:0000259" key="2">
    <source>
        <dbReference type="PROSITE" id="PS50966"/>
    </source>
</evidence>
<dbReference type="Proteomes" id="UP000463051">
    <property type="component" value="Unassembled WGS sequence"/>
</dbReference>
<evidence type="ECO:0000313" key="4">
    <source>
        <dbReference type="Proteomes" id="UP000463051"/>
    </source>
</evidence>
<comment type="caution">
    <text evidence="3">The sequence shown here is derived from an EMBL/GenBank/DDBJ whole genome shotgun (WGS) entry which is preliminary data.</text>
</comment>
<gene>
    <name evidence="3" type="ORF">GJB61_25260</name>
</gene>
<keyword evidence="4" id="KW-1185">Reference proteome</keyword>
<dbReference type="PANTHER" id="PTHR38133:SF1">
    <property type="entry name" value="SLR1429 PROTEIN"/>
    <property type="match status" value="1"/>
</dbReference>
<dbReference type="RefSeq" id="WP_154121782.1">
    <property type="nucleotide sequence ID" value="NZ_WJXB01000013.1"/>
</dbReference>
<evidence type="ECO:0000256" key="1">
    <source>
        <dbReference type="PROSITE-ProRule" id="PRU00325"/>
    </source>
</evidence>
<proteinExistence type="predicted"/>